<protein>
    <submittedName>
        <fullName evidence="2">Uncharacterized protein</fullName>
    </submittedName>
</protein>
<evidence type="ECO:0000313" key="2">
    <source>
        <dbReference type="EMBL" id="PCR88761.1"/>
    </source>
</evidence>
<evidence type="ECO:0000313" key="3">
    <source>
        <dbReference type="Proteomes" id="UP000219689"/>
    </source>
</evidence>
<keyword evidence="1" id="KW-0812">Transmembrane</keyword>
<keyword evidence="1" id="KW-1133">Transmembrane helix</keyword>
<dbReference type="AlphaFoldDB" id="A0A2A5QPI4"/>
<keyword evidence="1" id="KW-0472">Membrane</keyword>
<keyword evidence="3" id="KW-1185">Reference proteome</keyword>
<accession>A0A2A5QPI4</accession>
<dbReference type="RefSeq" id="WP_097381782.1">
    <property type="nucleotide sequence ID" value="NZ_NXNI01000002.1"/>
</dbReference>
<dbReference type="Proteomes" id="UP000219689">
    <property type="component" value="Unassembled WGS sequence"/>
</dbReference>
<reference evidence="2 3" key="1">
    <citation type="submission" date="2017-09" db="EMBL/GenBank/DDBJ databases">
        <title>Genome sequences of Natrinema ejinorence JCM 13890T.</title>
        <authorList>
            <person name="Roh S.W."/>
            <person name="Kim Y.B."/>
            <person name="Kim J.Y."/>
        </authorList>
    </citation>
    <scope>NUCLEOTIDE SEQUENCE [LARGE SCALE GENOMIC DNA]</scope>
    <source>
        <strain evidence="2 3">JCM 13890</strain>
    </source>
</reference>
<feature type="transmembrane region" description="Helical" evidence="1">
    <location>
        <begin position="20"/>
        <end position="48"/>
    </location>
</feature>
<comment type="caution">
    <text evidence="2">The sequence shown here is derived from an EMBL/GenBank/DDBJ whole genome shotgun (WGS) entry which is preliminary data.</text>
</comment>
<dbReference type="EMBL" id="NXNI01000002">
    <property type="protein sequence ID" value="PCR88761.1"/>
    <property type="molecule type" value="Genomic_DNA"/>
</dbReference>
<sequence length="64" mass="6555">MTAVERDFSGGQWLYRRAAILLGLIGALAGLAGGTVETASVLALVGYFTGKTIHSLGWTLAGSS</sequence>
<evidence type="ECO:0000256" key="1">
    <source>
        <dbReference type="SAM" id="Phobius"/>
    </source>
</evidence>
<proteinExistence type="predicted"/>
<name>A0A2A5QPI4_9EURY</name>
<gene>
    <name evidence="2" type="ORF">CP557_19905</name>
</gene>
<organism evidence="2 3">
    <name type="scientific">Natrinema ejinorense</name>
    <dbReference type="NCBI Taxonomy" id="373386"/>
    <lineage>
        <taxon>Archaea</taxon>
        <taxon>Methanobacteriati</taxon>
        <taxon>Methanobacteriota</taxon>
        <taxon>Stenosarchaea group</taxon>
        <taxon>Halobacteria</taxon>
        <taxon>Halobacteriales</taxon>
        <taxon>Natrialbaceae</taxon>
        <taxon>Natrinema</taxon>
    </lineage>
</organism>